<dbReference type="Proteomes" id="UP000593737">
    <property type="component" value="Chromosome"/>
</dbReference>
<proteinExistence type="predicted"/>
<organism evidence="2 3">
    <name type="scientific">Candidatus Nitrospira kreftii</name>
    <dbReference type="NCBI Taxonomy" id="2652173"/>
    <lineage>
        <taxon>Bacteria</taxon>
        <taxon>Pseudomonadati</taxon>
        <taxon>Nitrospirota</taxon>
        <taxon>Nitrospiria</taxon>
        <taxon>Nitrospirales</taxon>
        <taxon>Nitrospiraceae</taxon>
        <taxon>Nitrospira</taxon>
    </lineage>
</organism>
<evidence type="ECO:0000313" key="3">
    <source>
        <dbReference type="Proteomes" id="UP000593737"/>
    </source>
</evidence>
<feature type="domain" description="Alpha-L-glutamate ligase-related protein ATP-grasp" evidence="1">
    <location>
        <begin position="185"/>
        <end position="337"/>
    </location>
</feature>
<name>A0A7S8FD31_9BACT</name>
<sequence length="350" mass="39819">MPINLESLARPVVKALISYRYHHHHRTVAKRILNVLEKVKGPLPQTVVRQCDDYAGDVFGNRHFAVWLYVYSAVAGCFKEGWIPDNYYGSVVVPKLKGVYGKVSCLKSLHSTIFSHDSFPDILSYANGLFLDTQYRVLHPDSIKDKLFLGRKKVVFKLDSSEQGKGVFFFNRESFDLDLVYKLGNGLFQECIKQHEVFQEFAKESVATLRMTTVMADDGTASLRACYLRLGTGADTHVQSQSSMRIPIDIKSGAFSEVGFTPDWLEVDHHPTSKVKFQGKVVPRYDESLKLVTSLHRRVPYARCIGWDVTLNDEANVKIMEWNAEHNGIKFTEATQGPCFSDLNWERLKD</sequence>
<dbReference type="InterPro" id="IPR039523">
    <property type="entry name" value="RimK-rel_E_lig_ATP-grasp"/>
</dbReference>
<evidence type="ECO:0000313" key="2">
    <source>
        <dbReference type="EMBL" id="QPD03612.1"/>
    </source>
</evidence>
<evidence type="ECO:0000259" key="1">
    <source>
        <dbReference type="Pfam" id="PF14397"/>
    </source>
</evidence>
<dbReference type="Pfam" id="PF14397">
    <property type="entry name" value="ATPgrasp_ST"/>
    <property type="match status" value="1"/>
</dbReference>
<protein>
    <recommendedName>
        <fullName evidence="1">Alpha-L-glutamate ligase-related protein ATP-grasp domain-containing protein</fullName>
    </recommendedName>
</protein>
<reference evidence="2 3" key="1">
    <citation type="journal article" date="2020" name="ISME J.">
        <title>Enrichment and physiological characterization of a novel comammox Nitrospira indicates ammonium inhibition of complete nitrification.</title>
        <authorList>
            <person name="Sakoula D."/>
            <person name="Koch H."/>
            <person name="Frank J."/>
            <person name="Jetten M.S.M."/>
            <person name="van Kessel M.A.H.J."/>
            <person name="Lucker S."/>
        </authorList>
    </citation>
    <scope>NUCLEOTIDE SEQUENCE [LARGE SCALE GENOMIC DNA]</scope>
    <source>
        <strain evidence="2">Comreactor17</strain>
    </source>
</reference>
<dbReference type="AlphaFoldDB" id="A0A7S8FD31"/>
<accession>A0A7S8FD31</accession>
<dbReference type="EMBL" id="CP047423">
    <property type="protein sequence ID" value="QPD03612.1"/>
    <property type="molecule type" value="Genomic_DNA"/>
</dbReference>
<gene>
    <name evidence="2" type="ORF">Nkreftii_001386</name>
</gene>
<dbReference type="KEGG" id="nkf:Nkreftii_001386"/>